<protein>
    <submittedName>
        <fullName evidence="1">Uncharacterized protein</fullName>
    </submittedName>
</protein>
<dbReference type="OrthoDB" id="8905727at2"/>
<keyword evidence="2" id="KW-1185">Reference proteome</keyword>
<dbReference type="RefSeq" id="WP_121572907.1">
    <property type="nucleotide sequence ID" value="NZ_MJLZ01000001.1"/>
</dbReference>
<reference evidence="1 2" key="1">
    <citation type="submission" date="2016-09" db="EMBL/GenBank/DDBJ databases">
        <authorList>
            <person name="Doonan J."/>
            <person name="Pachebat J.A."/>
            <person name="Golyshin P.N."/>
            <person name="Denman S."/>
            <person name="Mcdonald J.E."/>
        </authorList>
    </citation>
    <scope>NUCLEOTIDE SEQUENCE [LARGE SCALE GENOMIC DNA]</scope>
    <source>
        <strain evidence="1 2">NCPPB 3934</strain>
    </source>
</reference>
<dbReference type="EMBL" id="MJLZ01000001">
    <property type="protein sequence ID" value="RLM28247.1"/>
    <property type="molecule type" value="Genomic_DNA"/>
</dbReference>
<sequence>MPILDATTFPLVWVDFDASGQSGDMQSLDDYFQRLERLISRDEPFVMLSHAPRKDLEARRHDKANLKPASRWMKQHKQELKHILALIIIEPSPMKRYAGQAIAALFGKFWGYPLLFTATVDDARILAMSLLANVARKDEKPAMGRSRND</sequence>
<proteinExistence type="predicted"/>
<name>A0A421DUB0_9GAMM</name>
<comment type="caution">
    <text evidence="1">The sequence shown here is derived from an EMBL/GenBank/DDBJ whole genome shotgun (WGS) entry which is preliminary data.</text>
</comment>
<gene>
    <name evidence="1" type="ORF">BIY29_00905</name>
</gene>
<evidence type="ECO:0000313" key="2">
    <source>
        <dbReference type="Proteomes" id="UP000285648"/>
    </source>
</evidence>
<evidence type="ECO:0000313" key="1">
    <source>
        <dbReference type="EMBL" id="RLM28247.1"/>
    </source>
</evidence>
<organism evidence="1 2">
    <name type="scientific">Brenneria alni</name>
    <dbReference type="NCBI Taxonomy" id="71656"/>
    <lineage>
        <taxon>Bacteria</taxon>
        <taxon>Pseudomonadati</taxon>
        <taxon>Pseudomonadota</taxon>
        <taxon>Gammaproteobacteria</taxon>
        <taxon>Enterobacterales</taxon>
        <taxon>Pectobacteriaceae</taxon>
        <taxon>Brenneria</taxon>
    </lineage>
</organism>
<dbReference type="Proteomes" id="UP000285648">
    <property type="component" value="Unassembled WGS sequence"/>
</dbReference>
<dbReference type="AlphaFoldDB" id="A0A421DUB0"/>
<accession>A0A421DUB0</accession>